<dbReference type="RefSeq" id="WP_031391922.1">
    <property type="nucleotide sequence ID" value="NZ_JPNB01000002.1"/>
</dbReference>
<dbReference type="OrthoDB" id="2733362at2"/>
<gene>
    <name evidence="1" type="ORF">EDD76_11915</name>
</gene>
<accession>A0A4V2QB09</accession>
<evidence type="ECO:0000313" key="1">
    <source>
        <dbReference type="EMBL" id="TCL54592.1"/>
    </source>
</evidence>
<sequence length="209" mass="23880">MLEKLACANNRNDETLNIELARHLCESEDKDGVNEIVSGLKNKDKKIANDCIKVLYEIGEAQPDLIADYVNDFIRLLHSPNNRLIWGAMTALSTIVELKHPIIYENVDSITYAIQQGSVITVDNGVSVLARLCVERNQYRQQILPFLMEHLKKCRPKEVAQHAERISVCIDCTNVKQFLDVLDGRIDYLSKSQQVRIVKLKNKLQSKYL</sequence>
<proteinExistence type="predicted"/>
<dbReference type="Proteomes" id="UP000295718">
    <property type="component" value="Unassembled WGS sequence"/>
</dbReference>
<dbReference type="InterPro" id="IPR016024">
    <property type="entry name" value="ARM-type_fold"/>
</dbReference>
<organism evidence="1 2">
    <name type="scientific">Kineothrix alysoides</name>
    <dbReference type="NCBI Taxonomy" id="1469948"/>
    <lineage>
        <taxon>Bacteria</taxon>
        <taxon>Bacillati</taxon>
        <taxon>Bacillota</taxon>
        <taxon>Clostridia</taxon>
        <taxon>Lachnospirales</taxon>
        <taxon>Lachnospiraceae</taxon>
        <taxon>Kineothrix</taxon>
    </lineage>
</organism>
<dbReference type="Gene3D" id="1.25.10.10">
    <property type="entry name" value="Leucine-rich Repeat Variant"/>
    <property type="match status" value="1"/>
</dbReference>
<dbReference type="STRING" id="1469948.GCA_000732725_03288"/>
<dbReference type="InterPro" id="IPR011989">
    <property type="entry name" value="ARM-like"/>
</dbReference>
<dbReference type="SUPFAM" id="SSF48371">
    <property type="entry name" value="ARM repeat"/>
    <property type="match status" value="1"/>
</dbReference>
<reference evidence="1 2" key="1">
    <citation type="submission" date="2019-03" db="EMBL/GenBank/DDBJ databases">
        <title>Genomic Encyclopedia of Type Strains, Phase IV (KMG-IV): sequencing the most valuable type-strain genomes for metagenomic binning, comparative biology and taxonomic classification.</title>
        <authorList>
            <person name="Goeker M."/>
        </authorList>
    </citation>
    <scope>NUCLEOTIDE SEQUENCE [LARGE SCALE GENOMIC DNA]</scope>
    <source>
        <strain evidence="1 2">DSM 100556</strain>
    </source>
</reference>
<keyword evidence="2" id="KW-1185">Reference proteome</keyword>
<comment type="caution">
    <text evidence="1">The sequence shown here is derived from an EMBL/GenBank/DDBJ whole genome shotgun (WGS) entry which is preliminary data.</text>
</comment>
<dbReference type="EMBL" id="SLUO01000019">
    <property type="protein sequence ID" value="TCL54592.1"/>
    <property type="molecule type" value="Genomic_DNA"/>
</dbReference>
<evidence type="ECO:0008006" key="3">
    <source>
        <dbReference type="Google" id="ProtNLM"/>
    </source>
</evidence>
<dbReference type="AlphaFoldDB" id="A0A4V2QB09"/>
<name>A0A4V2QB09_9FIRM</name>
<protein>
    <recommendedName>
        <fullName evidence="3">HEAT repeat protein</fullName>
    </recommendedName>
</protein>
<evidence type="ECO:0000313" key="2">
    <source>
        <dbReference type="Proteomes" id="UP000295718"/>
    </source>
</evidence>